<comment type="caution">
    <text evidence="4">The sequence shown here is derived from an EMBL/GenBank/DDBJ whole genome shotgun (WGS) entry which is preliminary data.</text>
</comment>
<name>A0A9D1EM68_9FIRM</name>
<keyword evidence="3" id="KW-0472">Membrane</keyword>
<keyword evidence="3" id="KW-1133">Transmembrane helix</keyword>
<protein>
    <recommendedName>
        <fullName evidence="6">Septum formation initiator family protein</fullName>
    </recommendedName>
</protein>
<reference evidence="4" key="2">
    <citation type="journal article" date="2021" name="PeerJ">
        <title>Extensive microbial diversity within the chicken gut microbiome revealed by metagenomics and culture.</title>
        <authorList>
            <person name="Gilroy R."/>
            <person name="Ravi A."/>
            <person name="Getino M."/>
            <person name="Pursley I."/>
            <person name="Horton D.L."/>
            <person name="Alikhan N.F."/>
            <person name="Baker D."/>
            <person name="Gharbi K."/>
            <person name="Hall N."/>
            <person name="Watson M."/>
            <person name="Adriaenssens E.M."/>
            <person name="Foster-Nyarko E."/>
            <person name="Jarju S."/>
            <person name="Secka A."/>
            <person name="Antonio M."/>
            <person name="Oren A."/>
            <person name="Chaudhuri R.R."/>
            <person name="La Ragione R."/>
            <person name="Hildebrand F."/>
            <person name="Pallen M.J."/>
        </authorList>
    </citation>
    <scope>NUCLEOTIDE SEQUENCE</scope>
    <source>
        <strain evidence="4">CHK157-1446</strain>
    </source>
</reference>
<proteinExistence type="predicted"/>
<feature type="coiled-coil region" evidence="1">
    <location>
        <begin position="57"/>
        <end position="98"/>
    </location>
</feature>
<feature type="transmembrane region" description="Helical" evidence="3">
    <location>
        <begin position="36"/>
        <end position="58"/>
    </location>
</feature>
<evidence type="ECO:0008006" key="6">
    <source>
        <dbReference type="Google" id="ProtNLM"/>
    </source>
</evidence>
<feature type="compositionally biased region" description="Polar residues" evidence="2">
    <location>
        <begin position="1"/>
        <end position="14"/>
    </location>
</feature>
<gene>
    <name evidence="4" type="ORF">IAD01_00380</name>
</gene>
<evidence type="ECO:0000256" key="3">
    <source>
        <dbReference type="SAM" id="Phobius"/>
    </source>
</evidence>
<reference evidence="4" key="1">
    <citation type="submission" date="2020-10" db="EMBL/GenBank/DDBJ databases">
        <authorList>
            <person name="Gilroy R."/>
        </authorList>
    </citation>
    <scope>NUCLEOTIDE SEQUENCE</scope>
    <source>
        <strain evidence="4">CHK157-1446</strain>
    </source>
</reference>
<keyword evidence="1" id="KW-0175">Coiled coil</keyword>
<evidence type="ECO:0000313" key="5">
    <source>
        <dbReference type="Proteomes" id="UP000823982"/>
    </source>
</evidence>
<evidence type="ECO:0000313" key="4">
    <source>
        <dbReference type="EMBL" id="HIS23853.1"/>
    </source>
</evidence>
<accession>A0A9D1EM68</accession>
<sequence>MANKNTAVSASSETAVGEELNTKRKKARRIRKRRSLLFDFLKLAAFSVLLVYSVGVIISTQADIAQQEAAIEKLEEEIAQTQRENDEYTRLLADKDETEYMLSAAIERGYAYPREVRFYPKNILD</sequence>
<feature type="region of interest" description="Disordered" evidence="2">
    <location>
        <begin position="1"/>
        <end position="23"/>
    </location>
</feature>
<evidence type="ECO:0000256" key="2">
    <source>
        <dbReference type="SAM" id="MobiDB-lite"/>
    </source>
</evidence>
<dbReference type="Proteomes" id="UP000823982">
    <property type="component" value="Unassembled WGS sequence"/>
</dbReference>
<keyword evidence="3" id="KW-0812">Transmembrane</keyword>
<organism evidence="4 5">
    <name type="scientific">Candidatus Faeciplasma gallinarum</name>
    <dbReference type="NCBI Taxonomy" id="2840799"/>
    <lineage>
        <taxon>Bacteria</taxon>
        <taxon>Bacillati</taxon>
        <taxon>Bacillota</taxon>
        <taxon>Clostridia</taxon>
        <taxon>Eubacteriales</taxon>
        <taxon>Oscillospiraceae</taxon>
        <taxon>Oscillospiraceae incertae sedis</taxon>
        <taxon>Candidatus Faeciplasma</taxon>
    </lineage>
</organism>
<dbReference type="EMBL" id="DVIR01000004">
    <property type="protein sequence ID" value="HIS23853.1"/>
    <property type="molecule type" value="Genomic_DNA"/>
</dbReference>
<evidence type="ECO:0000256" key="1">
    <source>
        <dbReference type="SAM" id="Coils"/>
    </source>
</evidence>
<dbReference type="AlphaFoldDB" id="A0A9D1EM68"/>